<dbReference type="RefSeq" id="WP_218113177.1">
    <property type="nucleotide sequence ID" value="NZ_CP065383.1"/>
</dbReference>
<dbReference type="SUPFAM" id="SSF51735">
    <property type="entry name" value="NAD(P)-binding Rossmann-fold domains"/>
    <property type="match status" value="1"/>
</dbReference>
<dbReference type="PANTHER" id="PTHR44196:SF1">
    <property type="entry name" value="DEHYDROGENASE_REDUCTASE SDR FAMILY MEMBER 7B"/>
    <property type="match status" value="1"/>
</dbReference>
<keyword evidence="2 4" id="KW-0560">Oxidoreductase</keyword>
<dbReference type="InterPro" id="IPR020904">
    <property type="entry name" value="Sc_DH/Rdtase_CS"/>
</dbReference>
<gene>
    <name evidence="4" type="primary">fabG_4</name>
    <name evidence="4" type="ORF">RT761_01229</name>
</gene>
<dbReference type="GO" id="GO:0004316">
    <property type="term" value="F:3-oxoacyl-[acyl-carrier-protein] reductase (NADPH) activity"/>
    <property type="evidence" value="ECO:0007669"/>
    <property type="project" value="UniProtKB-EC"/>
</dbReference>
<dbReference type="EC" id="1.1.1.100" evidence="4"/>
<dbReference type="KEGG" id="alam:RT761_01229"/>
<proteinExistence type="inferred from homology"/>
<evidence type="ECO:0000313" key="4">
    <source>
        <dbReference type="EMBL" id="QPM68015.1"/>
    </source>
</evidence>
<dbReference type="GO" id="GO:0016020">
    <property type="term" value="C:membrane"/>
    <property type="evidence" value="ECO:0007669"/>
    <property type="project" value="TreeGrafter"/>
</dbReference>
<protein>
    <submittedName>
        <fullName evidence="4">3-oxoacyl-(Acyl-carrier-protein) reductase FabG</fullName>
        <ecNumber evidence="4">1.1.1.100</ecNumber>
    </submittedName>
</protein>
<name>A0A7T1ALA8_ATRLM</name>
<dbReference type="PROSITE" id="PS00061">
    <property type="entry name" value="ADH_SHORT"/>
    <property type="match status" value="1"/>
</dbReference>
<reference evidence="4 5" key="1">
    <citation type="journal article" date="2021" name="Nat. Commun.">
        <title>Isolation of a member of the candidate phylum Atribacteria reveals a unique cell membrane structure.</title>
        <authorList>
            <person name="Taiki K."/>
            <person name="Nobu M.K."/>
            <person name="Kusada H."/>
            <person name="Meng X.-Y."/>
            <person name="Hosoki N."/>
            <person name="Uematsu K."/>
            <person name="Yoshioka H."/>
            <person name="Kamagata Y."/>
            <person name="Tamaki H."/>
        </authorList>
    </citation>
    <scope>NUCLEOTIDE SEQUENCE [LARGE SCALE GENOMIC DNA]</scope>
    <source>
        <strain evidence="4 5">RT761</strain>
    </source>
</reference>
<evidence type="ECO:0000256" key="1">
    <source>
        <dbReference type="ARBA" id="ARBA00006484"/>
    </source>
</evidence>
<dbReference type="FunFam" id="3.40.50.720:FF:000084">
    <property type="entry name" value="Short-chain dehydrogenase reductase"/>
    <property type="match status" value="1"/>
</dbReference>
<dbReference type="Pfam" id="PF00106">
    <property type="entry name" value="adh_short"/>
    <property type="match status" value="1"/>
</dbReference>
<evidence type="ECO:0000256" key="2">
    <source>
        <dbReference type="ARBA" id="ARBA00023002"/>
    </source>
</evidence>
<dbReference type="InterPro" id="IPR036291">
    <property type="entry name" value="NAD(P)-bd_dom_sf"/>
</dbReference>
<dbReference type="PANTHER" id="PTHR44196">
    <property type="entry name" value="DEHYDROGENASE/REDUCTASE SDR FAMILY MEMBER 7B"/>
    <property type="match status" value="1"/>
</dbReference>
<comment type="similarity">
    <text evidence="1 3">Belongs to the short-chain dehydrogenases/reductases (SDR) family.</text>
</comment>
<dbReference type="EMBL" id="CP065383">
    <property type="protein sequence ID" value="QPM68015.1"/>
    <property type="molecule type" value="Genomic_DNA"/>
</dbReference>
<dbReference type="InterPro" id="IPR002347">
    <property type="entry name" value="SDR_fam"/>
</dbReference>
<organism evidence="4 5">
    <name type="scientific">Atribacter laminatus</name>
    <dbReference type="NCBI Taxonomy" id="2847778"/>
    <lineage>
        <taxon>Bacteria</taxon>
        <taxon>Pseudomonadati</taxon>
        <taxon>Atribacterota</taxon>
        <taxon>Atribacteria</taxon>
        <taxon>Atribacterales</taxon>
        <taxon>Atribacteraceae</taxon>
        <taxon>Atribacter</taxon>
    </lineage>
</organism>
<dbReference type="Gene3D" id="3.40.50.720">
    <property type="entry name" value="NAD(P)-binding Rossmann-like Domain"/>
    <property type="match status" value="1"/>
</dbReference>
<evidence type="ECO:0000256" key="3">
    <source>
        <dbReference type="RuleBase" id="RU000363"/>
    </source>
</evidence>
<sequence length="234" mass="26115">MNIKNIVLTGASRGIGESIAIKLAENGFNVFGFARNSDRLNSLVKKGQGRIFAYQVDVTKPDQIRKAYEEIETNHGPIDVLINNAGIYQGIEFYKQDINRISNIIDTNLKGALFCTRLILPYMIERKKGRIINISSVSGTRGIPLEVAYGASKHGMIGMADALAQEVKPYGVLITTICPGAVDTPLWQGDSPYHGDINEVTKPEEIAECVFYLLNQSDRTIFKRIILFPRNEWH</sequence>
<dbReference type="PRINTS" id="PR00080">
    <property type="entry name" value="SDRFAMILY"/>
</dbReference>
<dbReference type="AlphaFoldDB" id="A0A7T1ALA8"/>
<dbReference type="PRINTS" id="PR00081">
    <property type="entry name" value="GDHRDH"/>
</dbReference>
<keyword evidence="5" id="KW-1185">Reference proteome</keyword>
<accession>A0A7T1ALA8</accession>
<dbReference type="Proteomes" id="UP000594463">
    <property type="component" value="Chromosome"/>
</dbReference>
<evidence type="ECO:0000313" key="5">
    <source>
        <dbReference type="Proteomes" id="UP000594463"/>
    </source>
</evidence>
<dbReference type="CDD" id="cd05233">
    <property type="entry name" value="SDR_c"/>
    <property type="match status" value="1"/>
</dbReference>